<keyword evidence="3" id="KW-0808">Transferase</keyword>
<dbReference type="PANTHER" id="PTHR47976:SF108">
    <property type="entry name" value="G-TYPE LECTIN S-RECEPTOR-LIKE SERINE_THREONINE-PROTEIN KINASE LECRK1"/>
    <property type="match status" value="1"/>
</dbReference>
<dbReference type="InterPro" id="IPR001480">
    <property type="entry name" value="Bulb-type_lectin_dom"/>
</dbReference>
<keyword evidence="3" id="KW-0675">Receptor</keyword>
<dbReference type="InterPro" id="IPR051343">
    <property type="entry name" value="G-type_lectin_kinases/EP1-like"/>
</dbReference>
<reference evidence="3 4" key="1">
    <citation type="journal article" date="2019" name="Nat. Plants">
        <title>Stout camphor tree genome fills gaps in understanding of flowering plant genome evolution.</title>
        <authorList>
            <person name="Chaw S.M."/>
            <person name="Liu Y.C."/>
            <person name="Wu Y.W."/>
            <person name="Wang H.Y."/>
            <person name="Lin C.I."/>
            <person name="Wu C.S."/>
            <person name="Ke H.M."/>
            <person name="Chang L.Y."/>
            <person name="Hsu C.Y."/>
            <person name="Yang H.T."/>
            <person name="Sudianto E."/>
            <person name="Hsu M.H."/>
            <person name="Wu K.P."/>
            <person name="Wang L.N."/>
            <person name="Leebens-Mack J.H."/>
            <person name="Tsai I.J."/>
        </authorList>
    </citation>
    <scope>NUCLEOTIDE SEQUENCE [LARGE SCALE GENOMIC DNA]</scope>
    <source>
        <strain evidence="4">cv. Chaw 1501</strain>
        <tissue evidence="3">Young leaves</tissue>
    </source>
</reference>
<keyword evidence="4" id="KW-1185">Reference proteome</keyword>
<gene>
    <name evidence="3" type="ORF">CKAN_00095400</name>
</gene>
<dbReference type="PANTHER" id="PTHR47976">
    <property type="entry name" value="G-TYPE LECTIN S-RECEPTOR-LIKE SERINE/THREONINE-PROTEIN KINASE SD2-5"/>
    <property type="match status" value="1"/>
</dbReference>
<evidence type="ECO:0000259" key="2">
    <source>
        <dbReference type="PROSITE" id="PS50927"/>
    </source>
</evidence>
<name>A0A443N2H3_9MAGN</name>
<feature type="domain" description="Bulb-type lectin" evidence="2">
    <location>
        <begin position="1"/>
        <end position="113"/>
    </location>
</feature>
<comment type="caution">
    <text evidence="3">The sequence shown here is derived from an EMBL/GenBank/DDBJ whole genome shotgun (WGS) entry which is preliminary data.</text>
</comment>
<dbReference type="Pfam" id="PF01453">
    <property type="entry name" value="B_lectin"/>
    <property type="match status" value="1"/>
</dbReference>
<evidence type="ECO:0000313" key="4">
    <source>
        <dbReference type="Proteomes" id="UP000283530"/>
    </source>
</evidence>
<dbReference type="OrthoDB" id="1930390at2759"/>
<organism evidence="3 4">
    <name type="scientific">Cinnamomum micranthum f. kanehirae</name>
    <dbReference type="NCBI Taxonomy" id="337451"/>
    <lineage>
        <taxon>Eukaryota</taxon>
        <taxon>Viridiplantae</taxon>
        <taxon>Streptophyta</taxon>
        <taxon>Embryophyta</taxon>
        <taxon>Tracheophyta</taxon>
        <taxon>Spermatophyta</taxon>
        <taxon>Magnoliopsida</taxon>
        <taxon>Magnoliidae</taxon>
        <taxon>Laurales</taxon>
        <taxon>Lauraceae</taxon>
        <taxon>Cinnamomum</taxon>
    </lineage>
</organism>
<protein>
    <submittedName>
        <fullName evidence="3">G-type lectin S-receptor-like serine/threonine-protein kinase LECRK3</fullName>
    </submittedName>
</protein>
<dbReference type="GO" id="GO:0016301">
    <property type="term" value="F:kinase activity"/>
    <property type="evidence" value="ECO:0007669"/>
    <property type="project" value="UniProtKB-KW"/>
</dbReference>
<sequence length="346" mass="39209">MNDMKKLEWMVMVAIWCIQENPAMRPCMVKVTEMLEGVVEVSKPLPPYSLSSVEMSQCRQVELSNGQLVLNDHQGQKVWSTTPNGNVTPAAMLVNGNFVLLGSGSAYKWESFAQPTDNILPSQTLLHPSIALSSCESETNYSSRKFRLWCSGGVQQDRLFDLGLRNGNKFNLTKGNMVSTIEFYQRAILDYDGVIRQYRYQKKQSNSGLWGESWSSIVLGAFKHLHDRSSELRCSLWIQKLLQLDGYKPHCLCPTIYIHLDINNTFGGCKTDFDPESCGKYGDQFVMEQMINTDWPLSDFKHYISMDEDRFREACLGDCLCAVAISEAETVGRRSSRFQVGGWTPL</sequence>
<evidence type="ECO:0000256" key="1">
    <source>
        <dbReference type="ARBA" id="ARBA00022729"/>
    </source>
</evidence>
<dbReference type="GO" id="GO:0030246">
    <property type="term" value="F:carbohydrate binding"/>
    <property type="evidence" value="ECO:0007669"/>
    <property type="project" value="UniProtKB-KW"/>
</dbReference>
<dbReference type="InterPro" id="IPR036426">
    <property type="entry name" value="Bulb-type_lectin_dom_sf"/>
</dbReference>
<dbReference type="EMBL" id="QPKB01000001">
    <property type="protein sequence ID" value="RWR72715.1"/>
    <property type="molecule type" value="Genomic_DNA"/>
</dbReference>
<dbReference type="AlphaFoldDB" id="A0A443N2H3"/>
<keyword evidence="3" id="KW-0430">Lectin</keyword>
<evidence type="ECO:0000313" key="3">
    <source>
        <dbReference type="EMBL" id="RWR72715.1"/>
    </source>
</evidence>
<dbReference type="Gene3D" id="2.90.10.30">
    <property type="match status" value="1"/>
</dbReference>
<dbReference type="PROSITE" id="PS50927">
    <property type="entry name" value="BULB_LECTIN"/>
    <property type="match status" value="1"/>
</dbReference>
<keyword evidence="1" id="KW-0732">Signal</keyword>
<proteinExistence type="predicted"/>
<dbReference type="Proteomes" id="UP000283530">
    <property type="component" value="Unassembled WGS sequence"/>
</dbReference>
<dbReference type="SUPFAM" id="SSF51110">
    <property type="entry name" value="alpha-D-mannose-specific plant lectins"/>
    <property type="match status" value="1"/>
</dbReference>
<accession>A0A443N2H3</accession>
<keyword evidence="3" id="KW-0418">Kinase</keyword>
<dbReference type="STRING" id="337451.A0A443N2H3"/>